<feature type="region of interest" description="Disordered" evidence="22">
    <location>
        <begin position="1"/>
        <end position="93"/>
    </location>
</feature>
<accession>Q5K6Y3</accession>
<dbReference type="InterPro" id="IPR008266">
    <property type="entry name" value="Tyr_kinase_AS"/>
</dbReference>
<dbReference type="PaxDb" id="214684-Q5K6Y3"/>
<feature type="active site" description="Proton acceptor" evidence="19">
    <location>
        <position position="330"/>
    </location>
</feature>
<feature type="binding site" evidence="20">
    <location>
        <position position="286"/>
    </location>
    <ligand>
        <name>ATP</name>
        <dbReference type="ChEBI" id="CHEBI:30616"/>
    </ligand>
</feature>
<evidence type="ECO:0000256" key="9">
    <source>
        <dbReference type="ARBA" id="ARBA00022679"/>
    </source>
</evidence>
<proteinExistence type="inferred from homology"/>
<dbReference type="InterPro" id="IPR018934">
    <property type="entry name" value="RIO_dom"/>
</dbReference>
<dbReference type="InterPro" id="IPR018935">
    <property type="entry name" value="RIO_kinase_CS"/>
</dbReference>
<evidence type="ECO:0000256" key="18">
    <source>
        <dbReference type="PIRNR" id="PIRNR038147"/>
    </source>
</evidence>
<evidence type="ECO:0000256" key="20">
    <source>
        <dbReference type="PIRSR" id="PIRSR038147-2"/>
    </source>
</evidence>
<dbReference type="GO" id="GO:0016787">
    <property type="term" value="F:hydrolase activity"/>
    <property type="evidence" value="ECO:0007669"/>
    <property type="project" value="UniProtKB-KW"/>
</dbReference>
<comment type="catalytic activity">
    <reaction evidence="17 18">
        <text>L-seryl-[protein] + ATP = O-phospho-L-seryl-[protein] + ADP + H(+)</text>
        <dbReference type="Rhea" id="RHEA:17989"/>
        <dbReference type="Rhea" id="RHEA-COMP:9863"/>
        <dbReference type="Rhea" id="RHEA-COMP:11604"/>
        <dbReference type="ChEBI" id="CHEBI:15378"/>
        <dbReference type="ChEBI" id="CHEBI:29999"/>
        <dbReference type="ChEBI" id="CHEBI:30616"/>
        <dbReference type="ChEBI" id="CHEBI:83421"/>
        <dbReference type="ChEBI" id="CHEBI:456216"/>
        <dbReference type="EC" id="2.7.11.1"/>
    </reaction>
</comment>
<accession>Q55HE4</accession>
<feature type="region of interest" description="Disordered" evidence="22">
    <location>
        <begin position="486"/>
        <end position="622"/>
    </location>
</feature>
<keyword evidence="11 18" id="KW-0547">Nucleotide-binding</keyword>
<organism evidence="24 25">
    <name type="scientific">Cryptococcus deneoformans (strain JEC21 / ATCC MYA-565)</name>
    <name type="common">Cryptococcus neoformans var. neoformans serotype D</name>
    <dbReference type="NCBI Taxonomy" id="214684"/>
    <lineage>
        <taxon>Eukaryota</taxon>
        <taxon>Fungi</taxon>
        <taxon>Dikarya</taxon>
        <taxon>Basidiomycota</taxon>
        <taxon>Agaricomycotina</taxon>
        <taxon>Tremellomycetes</taxon>
        <taxon>Tremellales</taxon>
        <taxon>Cryptococcaceae</taxon>
        <taxon>Cryptococcus</taxon>
        <taxon>Cryptococcus neoformans species complex</taxon>
    </lineage>
</organism>
<dbReference type="Gene3D" id="1.10.510.10">
    <property type="entry name" value="Transferase(Phosphotransferase) domain 1"/>
    <property type="match status" value="1"/>
</dbReference>
<evidence type="ECO:0000256" key="13">
    <source>
        <dbReference type="ARBA" id="ARBA00022801"/>
    </source>
</evidence>
<feature type="compositionally biased region" description="Polar residues" evidence="22">
    <location>
        <begin position="110"/>
        <end position="119"/>
    </location>
</feature>
<evidence type="ECO:0000256" key="19">
    <source>
        <dbReference type="PIRSR" id="PIRSR038147-1"/>
    </source>
</evidence>
<dbReference type="Pfam" id="PF01163">
    <property type="entry name" value="RIO1"/>
    <property type="match status" value="1"/>
</dbReference>
<protein>
    <recommendedName>
        <fullName evidence="5 18">Serine/threonine-protein kinase RIO1</fullName>
        <ecNumber evidence="4 18">2.7.11.1</ecNumber>
    </recommendedName>
</protein>
<comment type="similarity">
    <text evidence="3 18">Belongs to the protein kinase superfamily. RIO-type Ser/Thr kinase family.</text>
</comment>
<evidence type="ECO:0000256" key="4">
    <source>
        <dbReference type="ARBA" id="ARBA00012513"/>
    </source>
</evidence>
<dbReference type="VEuPathDB" id="FungiDB:CNN01780"/>
<evidence type="ECO:0000256" key="8">
    <source>
        <dbReference type="ARBA" id="ARBA00022527"/>
    </source>
</evidence>
<dbReference type="InterPro" id="IPR017407">
    <property type="entry name" value="Ser/Thr_kinase_Rio1"/>
</dbReference>
<dbReference type="SUPFAM" id="SSF56112">
    <property type="entry name" value="Protein kinase-like (PK-like)"/>
    <property type="match status" value="1"/>
</dbReference>
<keyword evidence="6" id="KW-0963">Cytoplasm</keyword>
<evidence type="ECO:0000259" key="23">
    <source>
        <dbReference type="SMART" id="SM00090"/>
    </source>
</evidence>
<feature type="region of interest" description="Disordered" evidence="22">
    <location>
        <begin position="110"/>
        <end position="169"/>
    </location>
</feature>
<feature type="compositionally biased region" description="Acidic residues" evidence="22">
    <location>
        <begin position="39"/>
        <end position="65"/>
    </location>
</feature>
<keyword evidence="9 18" id="KW-0808">Transferase</keyword>
<dbReference type="GO" id="GO:0005524">
    <property type="term" value="F:ATP binding"/>
    <property type="evidence" value="ECO:0007669"/>
    <property type="project" value="UniProtKB-KW"/>
</dbReference>
<feature type="active site" description="4-aspartylphosphate intermediate" evidence="19">
    <location>
        <position position="347"/>
    </location>
</feature>
<feature type="binding site" evidence="20">
    <location>
        <position position="213"/>
    </location>
    <ligand>
        <name>ATP</name>
        <dbReference type="ChEBI" id="CHEBI:30616"/>
    </ligand>
</feature>
<dbReference type="InParanoid" id="Q5K6Y3"/>
<dbReference type="AlphaFoldDB" id="Q5K6Y3"/>
<feature type="compositionally biased region" description="Low complexity" evidence="22">
    <location>
        <begin position="127"/>
        <end position="138"/>
    </location>
</feature>
<dbReference type="eggNOG" id="KOG2270">
    <property type="taxonomic scope" value="Eukaryota"/>
</dbReference>
<dbReference type="PIRSF" id="PIRSF038147">
    <property type="entry name" value="Ser/Thr_PK_RIO1"/>
    <property type="match status" value="1"/>
</dbReference>
<dbReference type="EC" id="2.7.11.1" evidence="4 18"/>
<dbReference type="FunCoup" id="Q5K6Y3">
    <property type="interactions" value="801"/>
</dbReference>
<evidence type="ECO:0000256" key="16">
    <source>
        <dbReference type="ARBA" id="ARBA00047899"/>
    </source>
</evidence>
<dbReference type="OMA" id="HPMSLDF"/>
<feature type="compositionally biased region" description="Basic and acidic residues" evidence="22">
    <location>
        <begin position="509"/>
        <end position="548"/>
    </location>
</feature>
<evidence type="ECO:0000313" key="24">
    <source>
        <dbReference type="EMBL" id="AAW47163.1"/>
    </source>
</evidence>
<dbReference type="SMART" id="SM00090">
    <property type="entry name" value="RIO"/>
    <property type="match status" value="1"/>
</dbReference>
<evidence type="ECO:0000256" key="10">
    <source>
        <dbReference type="ARBA" id="ARBA00022723"/>
    </source>
</evidence>
<feature type="compositionally biased region" description="Basic and acidic residues" evidence="22">
    <location>
        <begin position="488"/>
        <end position="497"/>
    </location>
</feature>
<dbReference type="PANTHER" id="PTHR45723">
    <property type="entry name" value="SERINE/THREONINE-PROTEIN KINASE RIO1"/>
    <property type="match status" value="1"/>
</dbReference>
<evidence type="ECO:0000256" key="21">
    <source>
        <dbReference type="PIRSR" id="PIRSR038147-3"/>
    </source>
</evidence>
<keyword evidence="15" id="KW-0460">Magnesium</keyword>
<name>Q5K6Y3_CRYD1</name>
<keyword evidence="8 18" id="KW-0723">Serine/threonine-protein kinase</keyword>
<dbReference type="EMBL" id="AE017356">
    <property type="protein sequence ID" value="AAW47163.1"/>
    <property type="molecule type" value="Genomic_DNA"/>
</dbReference>
<dbReference type="CDD" id="cd05147">
    <property type="entry name" value="RIO1_euk"/>
    <property type="match status" value="1"/>
</dbReference>
<evidence type="ECO:0000256" key="22">
    <source>
        <dbReference type="SAM" id="MobiDB-lite"/>
    </source>
</evidence>
<evidence type="ECO:0000256" key="11">
    <source>
        <dbReference type="ARBA" id="ARBA00022741"/>
    </source>
</evidence>
<evidence type="ECO:0000256" key="5">
    <source>
        <dbReference type="ARBA" id="ARBA00016038"/>
    </source>
</evidence>
<dbReference type="GO" id="GO:0046872">
    <property type="term" value="F:metal ion binding"/>
    <property type="evidence" value="ECO:0007669"/>
    <property type="project" value="UniProtKB-KW"/>
</dbReference>
<dbReference type="PROSITE" id="PS00109">
    <property type="entry name" value="PROTEIN_KINASE_TYR"/>
    <property type="match status" value="1"/>
</dbReference>
<keyword evidence="25" id="KW-1185">Reference proteome</keyword>
<dbReference type="GO" id="GO:0004674">
    <property type="term" value="F:protein serine/threonine kinase activity"/>
    <property type="evidence" value="ECO:0000318"/>
    <property type="project" value="GO_Central"/>
</dbReference>
<dbReference type="InterPro" id="IPR051272">
    <property type="entry name" value="RIO-type_Ser/Thr_kinase"/>
</dbReference>
<evidence type="ECO:0000256" key="12">
    <source>
        <dbReference type="ARBA" id="ARBA00022777"/>
    </source>
</evidence>
<dbReference type="PROSITE" id="PS01245">
    <property type="entry name" value="RIO1"/>
    <property type="match status" value="1"/>
</dbReference>
<evidence type="ECO:0000256" key="7">
    <source>
        <dbReference type="ARBA" id="ARBA00022517"/>
    </source>
</evidence>
<evidence type="ECO:0000256" key="14">
    <source>
        <dbReference type="ARBA" id="ARBA00022840"/>
    </source>
</evidence>
<feature type="compositionally biased region" description="Basic and acidic residues" evidence="22">
    <location>
        <begin position="153"/>
        <end position="169"/>
    </location>
</feature>
<comment type="cofactor">
    <cofactor evidence="1 21">
        <name>Mg(2+)</name>
        <dbReference type="ChEBI" id="CHEBI:18420"/>
    </cofactor>
</comment>
<evidence type="ECO:0000256" key="17">
    <source>
        <dbReference type="ARBA" id="ARBA00048679"/>
    </source>
</evidence>
<dbReference type="InterPro" id="IPR011009">
    <property type="entry name" value="Kinase-like_dom_sf"/>
</dbReference>
<evidence type="ECO:0000256" key="1">
    <source>
        <dbReference type="ARBA" id="ARBA00001946"/>
    </source>
</evidence>
<feature type="compositionally biased region" description="Acidic residues" evidence="22">
    <location>
        <begin position="77"/>
        <end position="93"/>
    </location>
</feature>
<dbReference type="HOGENOM" id="CLU_018693_4_0_1"/>
<feature type="compositionally biased region" description="Low complexity" evidence="22">
    <location>
        <begin position="498"/>
        <end position="508"/>
    </location>
</feature>
<dbReference type="GO" id="GO:0030490">
    <property type="term" value="P:maturation of SSU-rRNA"/>
    <property type="evidence" value="ECO:0000318"/>
    <property type="project" value="GO_Central"/>
</dbReference>
<dbReference type="KEGG" id="cne:CNN01780"/>
<dbReference type="FunFam" id="1.10.510.10:FF:001125">
    <property type="entry name" value="Serine/threonine-protein kinase RIO1"/>
    <property type="match status" value="1"/>
</dbReference>
<dbReference type="RefSeq" id="XP_568680.1">
    <property type="nucleotide sequence ID" value="XM_568680.2"/>
</dbReference>
<evidence type="ECO:0000256" key="15">
    <source>
        <dbReference type="ARBA" id="ARBA00022842"/>
    </source>
</evidence>
<dbReference type="GO" id="GO:0030688">
    <property type="term" value="C:preribosome, small subunit precursor"/>
    <property type="evidence" value="ECO:0000318"/>
    <property type="project" value="GO_Central"/>
</dbReference>
<evidence type="ECO:0000256" key="6">
    <source>
        <dbReference type="ARBA" id="ARBA00022490"/>
    </source>
</evidence>
<comment type="subcellular location">
    <subcellularLocation>
        <location evidence="2">Cytoplasm</location>
    </subcellularLocation>
</comment>
<dbReference type="GO" id="GO:0106310">
    <property type="term" value="F:protein serine kinase activity"/>
    <property type="evidence" value="ECO:0007669"/>
    <property type="project" value="RHEA"/>
</dbReference>
<keyword evidence="14 18" id="KW-0067">ATP-binding</keyword>
<keyword evidence="13" id="KW-0378">Hydrolase</keyword>
<evidence type="ECO:0000313" key="25">
    <source>
        <dbReference type="Proteomes" id="UP000002149"/>
    </source>
</evidence>
<sequence>MSRRPDLGYIDQASEDPVNTVSTPIGGLEPNADKGVEAEAPEEDSGSSIEEESEGEPFEDVDGGDFDFGALDVGGSGEEDEEEDDGDWDVDDEDWELANGDFTKQYNRVRQQHAATSGSAPLPARNLSQQTKSKLSKSNPTAGSGVVTNPKAAQDKHDKDKSDRATQEQVLDSRTRLVLAGLVNRGVIGMIERCISTGKEANVYYSSPGRAVKIYRTSILVFRARQNYIVGEQRFRGEYTSSRNPRKMIRVWAEKELRNLRRLVQGGVRAPVVHECKENVLVMDFLGKGEVASPRLKDAEIPEDRLPDLYAEMVIATRRMYQHCHLVHADLSEYNILLHDNHLYIIDVSQSVEHDHPRAFDFLRSDISNIEEFFSRRGVATLGIRKSWEFIVTENIGLSPTGSASSSLEMEKGDDGERRLVGVLEEWLKEPSDKTDDAVFMESYIPRTLAEVYDPERDVDVLKSGGGDELIYAGVTGLKLAHESANAKVKEKEKEKQSASAGAGAGADDANKREEVDADENVEKGERVKGKCKDEGKNDKTSKSVRFEDEVDEHDEEDDAQEAEEQGEEEGMDKKSRGFRHEDRESKKERKKAVKEEQREKRKTKMPKAEKQKLIKKSASRH</sequence>
<gene>
    <name evidence="24" type="ordered locus">CNN01780</name>
</gene>
<feature type="binding site" evidence="21">
    <location>
        <position position="347"/>
    </location>
    <ligand>
        <name>Mg(2+)</name>
        <dbReference type="ChEBI" id="CHEBI:18420"/>
    </ligand>
</feature>
<evidence type="ECO:0000256" key="3">
    <source>
        <dbReference type="ARBA" id="ARBA00009196"/>
    </source>
</evidence>
<dbReference type="Proteomes" id="UP000002149">
    <property type="component" value="Chromosome 14"/>
</dbReference>
<evidence type="ECO:0000256" key="2">
    <source>
        <dbReference type="ARBA" id="ARBA00004496"/>
    </source>
</evidence>
<dbReference type="OrthoDB" id="205248at2759"/>
<feature type="binding site" evidence="21">
    <location>
        <position position="335"/>
    </location>
    <ligand>
        <name>Mg(2+)</name>
        <dbReference type="ChEBI" id="CHEBI:18420"/>
    </ligand>
</feature>
<dbReference type="InterPro" id="IPR000687">
    <property type="entry name" value="RIO_kinase"/>
</dbReference>
<feature type="compositionally biased region" description="Acidic residues" evidence="22">
    <location>
        <begin position="549"/>
        <end position="571"/>
    </location>
</feature>
<comment type="catalytic activity">
    <reaction evidence="16 18">
        <text>L-threonyl-[protein] + ATP = O-phospho-L-threonyl-[protein] + ADP + H(+)</text>
        <dbReference type="Rhea" id="RHEA:46608"/>
        <dbReference type="Rhea" id="RHEA-COMP:11060"/>
        <dbReference type="Rhea" id="RHEA-COMP:11605"/>
        <dbReference type="ChEBI" id="CHEBI:15378"/>
        <dbReference type="ChEBI" id="CHEBI:30013"/>
        <dbReference type="ChEBI" id="CHEBI:30616"/>
        <dbReference type="ChEBI" id="CHEBI:61977"/>
        <dbReference type="ChEBI" id="CHEBI:456216"/>
        <dbReference type="EC" id="2.7.11.1"/>
    </reaction>
</comment>
<dbReference type="GeneID" id="3255542"/>
<feature type="domain" description="RIO kinase" evidence="23">
    <location>
        <begin position="160"/>
        <end position="393"/>
    </location>
</feature>
<keyword evidence="12 18" id="KW-0418">Kinase</keyword>
<dbReference type="GO" id="GO:0005829">
    <property type="term" value="C:cytosol"/>
    <property type="evidence" value="ECO:0000318"/>
    <property type="project" value="GO_Central"/>
</dbReference>
<keyword evidence="7" id="KW-0690">Ribosome biogenesis</keyword>
<dbReference type="STRING" id="214684.Q5K6Y3"/>
<reference evidence="24 25" key="1">
    <citation type="journal article" date="2005" name="Science">
        <title>The genome of the basidiomycetous yeast and human pathogen Cryptococcus neoformans.</title>
        <authorList>
            <person name="Loftus B.J."/>
            <person name="Fung E."/>
            <person name="Roncaglia P."/>
            <person name="Rowley D."/>
            <person name="Amedeo P."/>
            <person name="Bruno D."/>
            <person name="Vamathevan J."/>
            <person name="Miranda M."/>
            <person name="Anderson I.J."/>
            <person name="Fraser J.A."/>
            <person name="Allen J.E."/>
            <person name="Bosdet I.E."/>
            <person name="Brent M.R."/>
            <person name="Chiu R."/>
            <person name="Doering T.L."/>
            <person name="Donlin M.J."/>
            <person name="D'Souza C.A."/>
            <person name="Fox D.S."/>
            <person name="Grinberg V."/>
            <person name="Fu J."/>
            <person name="Fukushima M."/>
            <person name="Haas B.J."/>
            <person name="Huang J.C."/>
            <person name="Janbon G."/>
            <person name="Jones S.J."/>
            <person name="Koo H.L."/>
            <person name="Krzywinski M.I."/>
            <person name="Kwon-Chung J.K."/>
            <person name="Lengeler K.B."/>
            <person name="Maiti R."/>
            <person name="Marra M.A."/>
            <person name="Marra R.E."/>
            <person name="Mathewson C.A."/>
            <person name="Mitchell T.G."/>
            <person name="Pertea M."/>
            <person name="Riggs F.R."/>
            <person name="Salzberg S.L."/>
            <person name="Schein J.E."/>
            <person name="Shvartsbeyn A."/>
            <person name="Shin H."/>
            <person name="Shumway M."/>
            <person name="Specht C.A."/>
            <person name="Suh B.B."/>
            <person name="Tenney A."/>
            <person name="Utterback T.R."/>
            <person name="Wickes B.L."/>
            <person name="Wortman J.R."/>
            <person name="Wye N.H."/>
            <person name="Kronstad J.W."/>
            <person name="Lodge J.K."/>
            <person name="Heitman J."/>
            <person name="Davis R.W."/>
            <person name="Fraser C.M."/>
            <person name="Hyman R.W."/>
        </authorList>
    </citation>
    <scope>NUCLEOTIDE SEQUENCE [LARGE SCALE GENOMIC DNA]</scope>
    <source>
        <strain evidence="25">JEC21 / ATCC MYA-565</strain>
    </source>
</reference>
<feature type="compositionally biased region" description="Basic and acidic residues" evidence="22">
    <location>
        <begin position="572"/>
        <end position="600"/>
    </location>
</feature>
<dbReference type="Gene3D" id="3.30.200.20">
    <property type="entry name" value="Phosphorylase Kinase, domain 1"/>
    <property type="match status" value="1"/>
</dbReference>
<keyword evidence="10" id="KW-0479">Metal-binding</keyword>